<dbReference type="Proteomes" id="UP001056383">
    <property type="component" value="Chromosome"/>
</dbReference>
<accession>A0ABY4TIN2</accession>
<feature type="non-terminal residue" evidence="1">
    <location>
        <position position="1"/>
    </location>
</feature>
<organism evidence="1 2">
    <name type="scientific">Streptomyces sudanensis</name>
    <dbReference type="NCBI Taxonomy" id="436397"/>
    <lineage>
        <taxon>Bacteria</taxon>
        <taxon>Bacillati</taxon>
        <taxon>Actinomycetota</taxon>
        <taxon>Actinomycetes</taxon>
        <taxon>Kitasatosporales</taxon>
        <taxon>Streptomycetaceae</taxon>
        <taxon>Streptomyces</taxon>
    </lineage>
</organism>
<feature type="non-terminal residue" evidence="1">
    <location>
        <position position="33"/>
    </location>
</feature>
<sequence>AGPVRAPRPRRLALRRVARRRARRWCRRGRTVS</sequence>
<reference evidence="1" key="1">
    <citation type="submission" date="2022-04" db="EMBL/GenBank/DDBJ databases">
        <title>Systematic whole-genome sequencing reveals an unexpected diversity among actinomycetoma pathogens and provides insights into their antibacterial susceptibilities.</title>
        <authorList>
            <person name="Watson A.K."/>
            <person name="Kepplinger B."/>
            <person name="Bakhiet S.M."/>
            <person name="Mhmoud N.A."/>
            <person name="Chapman J."/>
            <person name="Allenby N."/>
            <person name="Mickiewicz K."/>
            <person name="Goodfellow M."/>
            <person name="Fahal A.H."/>
            <person name="Errington J."/>
        </authorList>
    </citation>
    <scope>NUCLEOTIDE SEQUENCE</scope>
    <source>
        <strain evidence="1">SD 504</strain>
    </source>
</reference>
<evidence type="ECO:0000313" key="2">
    <source>
        <dbReference type="Proteomes" id="UP001056383"/>
    </source>
</evidence>
<protein>
    <submittedName>
        <fullName evidence="1">Uncharacterized protein</fullName>
    </submittedName>
</protein>
<gene>
    <name evidence="1" type="ORF">MW084_13480</name>
</gene>
<dbReference type="EMBL" id="CP095474">
    <property type="protein sequence ID" value="URN18768.1"/>
    <property type="molecule type" value="Genomic_DNA"/>
</dbReference>
<evidence type="ECO:0000313" key="1">
    <source>
        <dbReference type="EMBL" id="URN18768.1"/>
    </source>
</evidence>
<dbReference type="RefSeq" id="WP_275563827.1">
    <property type="nucleotide sequence ID" value="NZ_CP095474.1"/>
</dbReference>
<keyword evidence="2" id="KW-1185">Reference proteome</keyword>
<proteinExistence type="predicted"/>
<name>A0ABY4TIN2_9ACTN</name>